<feature type="signal peptide" evidence="6">
    <location>
        <begin position="1"/>
        <end position="27"/>
    </location>
</feature>
<protein>
    <submittedName>
        <fullName evidence="8">OmpA family protein</fullName>
    </submittedName>
</protein>
<keyword evidence="9" id="KW-1185">Reference proteome</keyword>
<evidence type="ECO:0000256" key="5">
    <source>
        <dbReference type="SAM" id="Phobius"/>
    </source>
</evidence>
<proteinExistence type="predicted"/>
<dbReference type="RefSeq" id="WP_345973341.1">
    <property type="nucleotide sequence ID" value="NZ_CP147920.1"/>
</dbReference>
<dbReference type="Pfam" id="PF00691">
    <property type="entry name" value="OmpA"/>
    <property type="match status" value="1"/>
</dbReference>
<evidence type="ECO:0000313" key="9">
    <source>
        <dbReference type="Proteomes" id="UP001447842"/>
    </source>
</evidence>
<name>A0ABZ3HDW7_9BACT</name>
<organism evidence="8 9">
    <name type="scientific">Sulfurimonas diazotrophicus</name>
    <dbReference type="NCBI Taxonomy" id="3131939"/>
    <lineage>
        <taxon>Bacteria</taxon>
        <taxon>Pseudomonadati</taxon>
        <taxon>Campylobacterota</taxon>
        <taxon>Epsilonproteobacteria</taxon>
        <taxon>Campylobacterales</taxon>
        <taxon>Sulfurimonadaceae</taxon>
        <taxon>Sulfurimonas</taxon>
    </lineage>
</organism>
<dbReference type="CDD" id="cd07185">
    <property type="entry name" value="OmpA_C-like"/>
    <property type="match status" value="1"/>
</dbReference>
<gene>
    <name evidence="8" type="ORF">WCY31_04490</name>
</gene>
<dbReference type="Gene3D" id="3.30.1330.60">
    <property type="entry name" value="OmpA-like domain"/>
    <property type="match status" value="1"/>
</dbReference>
<evidence type="ECO:0000256" key="6">
    <source>
        <dbReference type="SAM" id="SignalP"/>
    </source>
</evidence>
<keyword evidence="5" id="KW-1133">Transmembrane helix</keyword>
<feature type="transmembrane region" description="Helical" evidence="5">
    <location>
        <begin position="64"/>
        <end position="83"/>
    </location>
</feature>
<evidence type="ECO:0000256" key="4">
    <source>
        <dbReference type="PROSITE-ProRule" id="PRU00473"/>
    </source>
</evidence>
<evidence type="ECO:0000259" key="7">
    <source>
        <dbReference type="PROSITE" id="PS51123"/>
    </source>
</evidence>
<dbReference type="PANTHER" id="PTHR30329:SF21">
    <property type="entry name" value="LIPOPROTEIN YIAD-RELATED"/>
    <property type="match status" value="1"/>
</dbReference>
<dbReference type="PRINTS" id="PR01021">
    <property type="entry name" value="OMPADOMAIN"/>
</dbReference>
<dbReference type="PROSITE" id="PS51257">
    <property type="entry name" value="PROKAR_LIPOPROTEIN"/>
    <property type="match status" value="1"/>
</dbReference>
<evidence type="ECO:0000256" key="1">
    <source>
        <dbReference type="ARBA" id="ARBA00004442"/>
    </source>
</evidence>
<dbReference type="PROSITE" id="PS51123">
    <property type="entry name" value="OMPA_2"/>
    <property type="match status" value="1"/>
</dbReference>
<feature type="transmembrane region" description="Helical" evidence="5">
    <location>
        <begin position="39"/>
        <end position="57"/>
    </location>
</feature>
<dbReference type="Proteomes" id="UP001447842">
    <property type="component" value="Chromosome"/>
</dbReference>
<dbReference type="InterPro" id="IPR036737">
    <property type="entry name" value="OmpA-like_sf"/>
</dbReference>
<feature type="chain" id="PRO_5045546030" evidence="6">
    <location>
        <begin position="28"/>
        <end position="238"/>
    </location>
</feature>
<sequence length="238" mass="24962">MTFPTKSLSLILAAALIGGCASTQPNADGTQQDEYDKTKKGALIGAAVGAIGGLLLGGKNKGQGALIGAAVGAAAGGGIGYAMDQQAKDVAKSLNTTVSQSDVGADNIIVTQHETFVKVTFKSAMMFPTNSDTPTSTALTKIDQLTTALKKYPSSIVQVVGHTDPRGSYDYNLQLSERRARTVATAMVNQGLPNAVYARGCSFDKPLVPNNSEANMAQNRRVEIFLYQTQENVVDQCL</sequence>
<dbReference type="PANTHER" id="PTHR30329">
    <property type="entry name" value="STATOR ELEMENT OF FLAGELLAR MOTOR COMPLEX"/>
    <property type="match status" value="1"/>
</dbReference>
<dbReference type="SUPFAM" id="SSF103088">
    <property type="entry name" value="OmpA-like"/>
    <property type="match status" value="1"/>
</dbReference>
<evidence type="ECO:0000256" key="2">
    <source>
        <dbReference type="ARBA" id="ARBA00023136"/>
    </source>
</evidence>
<reference evidence="8 9" key="1">
    <citation type="submission" date="2024-03" db="EMBL/GenBank/DDBJ databases">
        <title>Sulfurimonas sp. HSL3-1.</title>
        <authorList>
            <person name="Wang S."/>
        </authorList>
    </citation>
    <scope>NUCLEOTIDE SEQUENCE [LARGE SCALE GENOMIC DNA]</scope>
    <source>
        <strain evidence="8 9">HSL3-1</strain>
    </source>
</reference>
<keyword evidence="5" id="KW-0812">Transmembrane</keyword>
<evidence type="ECO:0000256" key="3">
    <source>
        <dbReference type="ARBA" id="ARBA00023237"/>
    </source>
</evidence>
<dbReference type="InterPro" id="IPR027367">
    <property type="entry name" value="Gly-zipper_YMGG"/>
</dbReference>
<dbReference type="Pfam" id="PF13441">
    <property type="entry name" value="Gly-zipper_YMGG"/>
    <property type="match status" value="1"/>
</dbReference>
<keyword evidence="3" id="KW-0998">Cell outer membrane</keyword>
<accession>A0ABZ3HDW7</accession>
<evidence type="ECO:0000313" key="8">
    <source>
        <dbReference type="EMBL" id="XAU15966.1"/>
    </source>
</evidence>
<dbReference type="InterPro" id="IPR006664">
    <property type="entry name" value="OMP_bac"/>
</dbReference>
<dbReference type="InterPro" id="IPR050330">
    <property type="entry name" value="Bact_OuterMem_StrucFunc"/>
</dbReference>
<keyword evidence="2 4" id="KW-0472">Membrane</keyword>
<dbReference type="InterPro" id="IPR006665">
    <property type="entry name" value="OmpA-like"/>
</dbReference>
<comment type="subcellular location">
    <subcellularLocation>
        <location evidence="1">Cell outer membrane</location>
    </subcellularLocation>
</comment>
<feature type="domain" description="OmpA-like" evidence="7">
    <location>
        <begin position="114"/>
        <end position="230"/>
    </location>
</feature>
<dbReference type="EMBL" id="CP147920">
    <property type="protein sequence ID" value="XAU15966.1"/>
    <property type="molecule type" value="Genomic_DNA"/>
</dbReference>
<keyword evidence="6" id="KW-0732">Signal</keyword>